<dbReference type="CDD" id="cd02440">
    <property type="entry name" value="AdoMet_MTases"/>
    <property type="match status" value="1"/>
</dbReference>
<protein>
    <recommendedName>
        <fullName evidence="7">Protein-L-isoaspartate O-methyltransferase</fullName>
        <ecNumber evidence="7">2.1.1.77</ecNumber>
    </recommendedName>
    <alternativeName>
        <fullName evidence="7">L-isoaspartyl protein carboxyl methyltransferase</fullName>
    </alternativeName>
    <alternativeName>
        <fullName evidence="7">Protein L-isoaspartyl methyltransferase</fullName>
    </alternativeName>
    <alternativeName>
        <fullName evidence="7">Protein-beta-aspartate methyltransferase</fullName>
        <shortName evidence="7">PIMT</shortName>
    </alternativeName>
</protein>
<dbReference type="STRING" id="311410.LA5095_05267"/>
<dbReference type="Proteomes" id="UP000049983">
    <property type="component" value="Unassembled WGS sequence"/>
</dbReference>
<evidence type="ECO:0000256" key="7">
    <source>
        <dbReference type="HAMAP-Rule" id="MF_00090"/>
    </source>
</evidence>
<reference evidence="9" key="1">
    <citation type="submission" date="2015-07" db="EMBL/GenBank/DDBJ databases">
        <authorList>
            <person name="Rodrigo-Torres Lidia"/>
            <person name="Arahal R.David."/>
        </authorList>
    </citation>
    <scope>NUCLEOTIDE SEQUENCE [LARGE SCALE GENOMIC DNA]</scope>
    <source>
        <strain evidence="9">CECT 5096</strain>
    </source>
</reference>
<evidence type="ECO:0000256" key="5">
    <source>
        <dbReference type="ARBA" id="ARBA00022679"/>
    </source>
</evidence>
<dbReference type="HAMAP" id="MF_00090">
    <property type="entry name" value="PIMT"/>
    <property type="match status" value="1"/>
</dbReference>
<keyword evidence="4 7" id="KW-0489">Methyltransferase</keyword>
<comment type="catalytic activity">
    <reaction evidence="7">
        <text>[protein]-L-isoaspartate + S-adenosyl-L-methionine = [protein]-L-isoaspartate alpha-methyl ester + S-adenosyl-L-homocysteine</text>
        <dbReference type="Rhea" id="RHEA:12705"/>
        <dbReference type="Rhea" id="RHEA-COMP:12143"/>
        <dbReference type="Rhea" id="RHEA-COMP:12144"/>
        <dbReference type="ChEBI" id="CHEBI:57856"/>
        <dbReference type="ChEBI" id="CHEBI:59789"/>
        <dbReference type="ChEBI" id="CHEBI:90596"/>
        <dbReference type="ChEBI" id="CHEBI:90598"/>
        <dbReference type="EC" id="2.1.1.77"/>
    </reaction>
</comment>
<accession>A0A0M6ZJA3</accession>
<organism evidence="8 9">
    <name type="scientific">Roseibium album</name>
    <dbReference type="NCBI Taxonomy" id="311410"/>
    <lineage>
        <taxon>Bacteria</taxon>
        <taxon>Pseudomonadati</taxon>
        <taxon>Pseudomonadota</taxon>
        <taxon>Alphaproteobacteria</taxon>
        <taxon>Hyphomicrobiales</taxon>
        <taxon>Stappiaceae</taxon>
        <taxon>Roseibium</taxon>
    </lineage>
</organism>
<dbReference type="PANTHER" id="PTHR11579">
    <property type="entry name" value="PROTEIN-L-ISOASPARTATE O-METHYLTRANSFERASE"/>
    <property type="match status" value="1"/>
</dbReference>
<dbReference type="Pfam" id="PF01135">
    <property type="entry name" value="PCMT"/>
    <property type="match status" value="1"/>
</dbReference>
<keyword evidence="5 7" id="KW-0808">Transferase</keyword>
<sequence>MDRFAENRENMVLRQLEGRGIRDGRILAAMRKVPRHRFVSQRLQDHAYRDMPLAIGHYQTISQPYVVALMCELLQLSETDTALEIGTGSGYAAAVLSQLCEKVITIERIPELTNKARSTLVEAEVPNVEVHCCDGSLGFPDQAPYDAILVSAGAPTTPDSLMQQLKPGGRLVIPVGTTQSRQDLLRIRRTSETSFETENLGGVAFVPLIGEMGWAN</sequence>
<dbReference type="InterPro" id="IPR029063">
    <property type="entry name" value="SAM-dependent_MTases_sf"/>
</dbReference>
<dbReference type="GeneID" id="97672541"/>
<gene>
    <name evidence="8" type="primary">pcm_1</name>
    <name evidence="7" type="synonym">pcm</name>
    <name evidence="8" type="ORF">LA5096_05285</name>
</gene>
<dbReference type="Gene3D" id="3.40.50.150">
    <property type="entry name" value="Vaccinia Virus protein VP39"/>
    <property type="match status" value="1"/>
</dbReference>
<comment type="subcellular location">
    <subcellularLocation>
        <location evidence="1 7">Cytoplasm</location>
    </subcellularLocation>
</comment>
<feature type="active site" evidence="7">
    <location>
        <position position="62"/>
    </location>
</feature>
<dbReference type="InterPro" id="IPR000682">
    <property type="entry name" value="PCMT"/>
</dbReference>
<dbReference type="GO" id="GO:0005737">
    <property type="term" value="C:cytoplasm"/>
    <property type="evidence" value="ECO:0007669"/>
    <property type="project" value="UniProtKB-SubCell"/>
</dbReference>
<dbReference type="GO" id="GO:0030091">
    <property type="term" value="P:protein repair"/>
    <property type="evidence" value="ECO:0007669"/>
    <property type="project" value="UniProtKB-UniRule"/>
</dbReference>
<dbReference type="RefSeq" id="WP_055120526.1">
    <property type="nucleotide sequence ID" value="NZ_CXWA01000010.1"/>
</dbReference>
<comment type="similarity">
    <text evidence="2 7">Belongs to the methyltransferase superfamily. L-isoaspartyl/D-aspartyl protein methyltransferase family.</text>
</comment>
<evidence type="ECO:0000256" key="1">
    <source>
        <dbReference type="ARBA" id="ARBA00004496"/>
    </source>
</evidence>
<dbReference type="OrthoDB" id="9810066at2"/>
<evidence type="ECO:0000313" key="9">
    <source>
        <dbReference type="Proteomes" id="UP000049983"/>
    </source>
</evidence>
<dbReference type="SUPFAM" id="SSF53335">
    <property type="entry name" value="S-adenosyl-L-methionine-dependent methyltransferases"/>
    <property type="match status" value="1"/>
</dbReference>
<dbReference type="EC" id="2.1.1.77" evidence="7"/>
<dbReference type="NCBIfam" id="TIGR00080">
    <property type="entry name" value="pimt"/>
    <property type="match status" value="1"/>
</dbReference>
<evidence type="ECO:0000256" key="4">
    <source>
        <dbReference type="ARBA" id="ARBA00022603"/>
    </source>
</evidence>
<dbReference type="FunFam" id="3.40.50.150:FF:000010">
    <property type="entry name" value="Protein-L-isoaspartate O-methyltransferase"/>
    <property type="match status" value="1"/>
</dbReference>
<comment type="function">
    <text evidence="7">Catalyzes the methyl esterification of L-isoaspartyl residues in peptides and proteins that result from spontaneous decomposition of normal L-aspartyl and L-asparaginyl residues. It plays a role in the repair and/or degradation of damaged proteins.</text>
</comment>
<keyword evidence="9" id="KW-1185">Reference proteome</keyword>
<dbReference type="GO" id="GO:0004719">
    <property type="term" value="F:protein-L-isoaspartate (D-aspartate) O-methyltransferase activity"/>
    <property type="evidence" value="ECO:0007669"/>
    <property type="project" value="UniProtKB-UniRule"/>
</dbReference>
<dbReference type="AlphaFoldDB" id="A0A0M6ZJA3"/>
<proteinExistence type="inferred from homology"/>
<evidence type="ECO:0000256" key="3">
    <source>
        <dbReference type="ARBA" id="ARBA00022490"/>
    </source>
</evidence>
<dbReference type="PANTHER" id="PTHR11579:SF0">
    <property type="entry name" value="PROTEIN-L-ISOASPARTATE(D-ASPARTATE) O-METHYLTRANSFERASE"/>
    <property type="match status" value="1"/>
</dbReference>
<dbReference type="GO" id="GO:0032259">
    <property type="term" value="P:methylation"/>
    <property type="evidence" value="ECO:0007669"/>
    <property type="project" value="UniProtKB-KW"/>
</dbReference>
<dbReference type="EMBL" id="CXWC01000014">
    <property type="protein sequence ID" value="CTQ77798.1"/>
    <property type="molecule type" value="Genomic_DNA"/>
</dbReference>
<evidence type="ECO:0000256" key="6">
    <source>
        <dbReference type="ARBA" id="ARBA00022691"/>
    </source>
</evidence>
<evidence type="ECO:0000256" key="2">
    <source>
        <dbReference type="ARBA" id="ARBA00005369"/>
    </source>
</evidence>
<keyword evidence="3 7" id="KW-0963">Cytoplasm</keyword>
<name>A0A0M6ZJA3_9HYPH</name>
<evidence type="ECO:0000313" key="8">
    <source>
        <dbReference type="EMBL" id="CTQ77798.1"/>
    </source>
</evidence>
<keyword evidence="6 7" id="KW-0949">S-adenosyl-L-methionine</keyword>
<dbReference type="NCBIfam" id="NF001453">
    <property type="entry name" value="PRK00312.1"/>
    <property type="match status" value="1"/>
</dbReference>